<dbReference type="EMBL" id="JAPEUX010000001">
    <property type="protein sequence ID" value="KAJ4360623.1"/>
    <property type="molecule type" value="Genomic_DNA"/>
</dbReference>
<feature type="transmembrane region" description="Helical" evidence="2">
    <location>
        <begin position="475"/>
        <end position="499"/>
    </location>
</feature>
<gene>
    <name evidence="3" type="ORF">N0V89_001189</name>
</gene>
<keyword evidence="2" id="KW-1133">Transmembrane helix</keyword>
<dbReference type="Gene3D" id="2.120.10.80">
    <property type="entry name" value="Kelch-type beta propeller"/>
    <property type="match status" value="1"/>
</dbReference>
<keyword evidence="2" id="KW-0472">Membrane</keyword>
<evidence type="ECO:0000256" key="2">
    <source>
        <dbReference type="SAM" id="Phobius"/>
    </source>
</evidence>
<feature type="compositionally biased region" description="Basic and acidic residues" evidence="1">
    <location>
        <begin position="508"/>
        <end position="529"/>
    </location>
</feature>
<accession>A0A9W8XWN6</accession>
<dbReference type="InterPro" id="IPR015915">
    <property type="entry name" value="Kelch-typ_b-propeller"/>
</dbReference>
<name>A0A9W8XWN6_9PLEO</name>
<keyword evidence="4" id="KW-1185">Reference proteome</keyword>
<feature type="compositionally biased region" description="Pro residues" evidence="1">
    <location>
        <begin position="674"/>
        <end position="696"/>
    </location>
</feature>
<proteinExistence type="predicted"/>
<comment type="caution">
    <text evidence="3">The sequence shown here is derived from an EMBL/GenBank/DDBJ whole genome shotgun (WGS) entry which is preliminary data.</text>
</comment>
<evidence type="ECO:0000313" key="3">
    <source>
        <dbReference type="EMBL" id="KAJ4360623.1"/>
    </source>
</evidence>
<sequence length="696" mass="75346">MALGIERFNDSGDVYLGISGSLRLQERINRLKCLDNHILTINLTGTWDWKIPGNESGGLSSIDIKRKNVTNPKTGTPVPNLIRGHIFHGPNNMTDTIYNFGGATYMNNQSFEGYLQPDSSQYPLWTYDHTQDNPWDQHTIQQVWQPNHGAAAEDVEKGLGFYLGGQIDMGTSTKTLGRPFKDPTQNLYMPLQGMLIINLVDLDSPSANISTSSMNRGTPRVGGTLDYIPAVGDSGILVALGGQIQPGLQFGEIANRTKGELIDFNTVDVFDLDSYFKDPSSSNGTWYQQATTGDIPPPRIDFCTVFTSAPDNSSHHIYLYGGIDPINNKFYDDVVVLSIPSFTWTNIWPVGESPRLGHGCHRAGKRQMVTVGGNVTNLDCDWERKGVAFLDLSTAKWGSVFLGNQSDYEVPQNVFKVTGGQADGKATVGEPKQGWTEKGLGEVFHKSRYTIPSTWALSNDTSGSGSPSESKKTNVGAIAGGVVGGIAGLALIAGILFILHRRHVKGRSGSELHSDDVPRSSNDETKDKYGLQGVNGNDPAELPGPDAVELNAPRDFVEADHDTATRASELPGTNTVAGGVHGVPILRTPGDDLPETPKYTPGLRRPASAGDRRRRSSSSASDGVRKARQAPPKQPQDRKEDYFSTSTKKSPPNVESPRSEKEDVSQTPHEQVSPPEPEPPARAPSTKPPPLPGSAL</sequence>
<dbReference type="Proteomes" id="UP001140513">
    <property type="component" value="Unassembled WGS sequence"/>
</dbReference>
<evidence type="ECO:0000256" key="1">
    <source>
        <dbReference type="SAM" id="MobiDB-lite"/>
    </source>
</evidence>
<organism evidence="3 4">
    <name type="scientific">Didymosphaeria variabile</name>
    <dbReference type="NCBI Taxonomy" id="1932322"/>
    <lineage>
        <taxon>Eukaryota</taxon>
        <taxon>Fungi</taxon>
        <taxon>Dikarya</taxon>
        <taxon>Ascomycota</taxon>
        <taxon>Pezizomycotina</taxon>
        <taxon>Dothideomycetes</taxon>
        <taxon>Pleosporomycetidae</taxon>
        <taxon>Pleosporales</taxon>
        <taxon>Massarineae</taxon>
        <taxon>Didymosphaeriaceae</taxon>
        <taxon>Didymosphaeria</taxon>
    </lineage>
</organism>
<feature type="region of interest" description="Disordered" evidence="1">
    <location>
        <begin position="565"/>
        <end position="696"/>
    </location>
</feature>
<dbReference type="GeneID" id="80904719"/>
<reference evidence="3" key="1">
    <citation type="submission" date="2022-10" db="EMBL/GenBank/DDBJ databases">
        <title>Tapping the CABI collections for fungal endophytes: first genome assemblies for Collariella, Neodidymelliopsis, Ascochyta clinopodiicola, Didymella pomorum, Didymosphaeria variabile, Neocosmospora piperis and Neocucurbitaria cava.</title>
        <authorList>
            <person name="Hill R."/>
        </authorList>
    </citation>
    <scope>NUCLEOTIDE SEQUENCE</scope>
    <source>
        <strain evidence="3">IMI 356815</strain>
    </source>
</reference>
<feature type="region of interest" description="Disordered" evidence="1">
    <location>
        <begin position="507"/>
        <end position="548"/>
    </location>
</feature>
<evidence type="ECO:0000313" key="4">
    <source>
        <dbReference type="Proteomes" id="UP001140513"/>
    </source>
</evidence>
<dbReference type="OrthoDB" id="10251809at2759"/>
<keyword evidence="2" id="KW-0812">Transmembrane</keyword>
<dbReference type="SUPFAM" id="SSF50965">
    <property type="entry name" value="Galactose oxidase, central domain"/>
    <property type="match status" value="1"/>
</dbReference>
<dbReference type="RefSeq" id="XP_056076825.1">
    <property type="nucleotide sequence ID" value="XM_056210003.1"/>
</dbReference>
<protein>
    <recommendedName>
        <fullName evidence="5">Cell wall anchored protein</fullName>
    </recommendedName>
</protein>
<dbReference type="Gene3D" id="1.20.5.510">
    <property type="entry name" value="Single helix bin"/>
    <property type="match status" value="1"/>
</dbReference>
<dbReference type="InterPro" id="IPR011043">
    <property type="entry name" value="Gal_Oxase/kelch_b-propeller"/>
</dbReference>
<dbReference type="PANTHER" id="PTHR23244">
    <property type="entry name" value="KELCH REPEAT DOMAIN"/>
    <property type="match status" value="1"/>
</dbReference>
<evidence type="ECO:0008006" key="5">
    <source>
        <dbReference type="Google" id="ProtNLM"/>
    </source>
</evidence>
<dbReference type="PANTHER" id="PTHR23244:SF484">
    <property type="entry name" value="KELCH REPEAT-CONTAINING PROTEIN"/>
    <property type="match status" value="1"/>
</dbReference>
<dbReference type="AlphaFoldDB" id="A0A9W8XWN6"/>